<protein>
    <recommendedName>
        <fullName evidence="2">DUF6867 domain-containing protein</fullName>
    </recommendedName>
</protein>
<dbReference type="OrthoDB" id="9806174at2"/>
<proteinExistence type="predicted"/>
<keyword evidence="1" id="KW-1133">Transmembrane helix</keyword>
<organism evidence="3 4">
    <name type="scientific">Tepidamorphus gemmatus</name>
    <dbReference type="NCBI Taxonomy" id="747076"/>
    <lineage>
        <taxon>Bacteria</taxon>
        <taxon>Pseudomonadati</taxon>
        <taxon>Pseudomonadota</taxon>
        <taxon>Alphaproteobacteria</taxon>
        <taxon>Hyphomicrobiales</taxon>
        <taxon>Tepidamorphaceae</taxon>
        <taxon>Tepidamorphus</taxon>
    </lineage>
</organism>
<evidence type="ECO:0000313" key="3">
    <source>
        <dbReference type="EMBL" id="TCT12713.1"/>
    </source>
</evidence>
<keyword evidence="4" id="KW-1185">Reference proteome</keyword>
<keyword evidence="1" id="KW-0812">Transmembrane</keyword>
<name>A0A4V2UZU5_9HYPH</name>
<feature type="transmembrane region" description="Helical" evidence="1">
    <location>
        <begin position="12"/>
        <end position="31"/>
    </location>
</feature>
<dbReference type="InterPro" id="IPR049201">
    <property type="entry name" value="DUF6867"/>
</dbReference>
<dbReference type="Pfam" id="PF21741">
    <property type="entry name" value="DUF6867"/>
    <property type="match status" value="1"/>
</dbReference>
<feature type="transmembrane region" description="Helical" evidence="1">
    <location>
        <begin position="67"/>
        <end position="85"/>
    </location>
</feature>
<dbReference type="EMBL" id="SMAK01000002">
    <property type="protein sequence ID" value="TCT12713.1"/>
    <property type="molecule type" value="Genomic_DNA"/>
</dbReference>
<reference evidence="3 4" key="1">
    <citation type="submission" date="2019-03" db="EMBL/GenBank/DDBJ databases">
        <title>Genomic Encyclopedia of Type Strains, Phase IV (KMG-IV): sequencing the most valuable type-strain genomes for metagenomic binning, comparative biology and taxonomic classification.</title>
        <authorList>
            <person name="Goeker M."/>
        </authorList>
    </citation>
    <scope>NUCLEOTIDE SEQUENCE [LARGE SCALE GENOMIC DNA]</scope>
    <source>
        <strain evidence="3 4">DSM 19345</strain>
    </source>
</reference>
<feature type="transmembrane region" description="Helical" evidence="1">
    <location>
        <begin position="43"/>
        <end position="61"/>
    </location>
</feature>
<comment type="caution">
    <text evidence="3">The sequence shown here is derived from an EMBL/GenBank/DDBJ whole genome shotgun (WGS) entry which is preliminary data.</text>
</comment>
<evidence type="ECO:0000313" key="4">
    <source>
        <dbReference type="Proteomes" id="UP000295678"/>
    </source>
</evidence>
<sequence>MGLLWESSFGVFLLVTVCLGGAAAFMTGRAIASTWRPVWQLPAYLLLLAAAARFLHFSLFGGSLLSLHYYFVDLVILGVFGALGFRLMRVRQMVTQYGWLYERAGPFGWRDRRS</sequence>
<keyword evidence="1" id="KW-0472">Membrane</keyword>
<feature type="domain" description="DUF6867" evidence="2">
    <location>
        <begin position="8"/>
        <end position="112"/>
    </location>
</feature>
<evidence type="ECO:0000256" key="1">
    <source>
        <dbReference type="SAM" id="Phobius"/>
    </source>
</evidence>
<evidence type="ECO:0000259" key="2">
    <source>
        <dbReference type="Pfam" id="PF21741"/>
    </source>
</evidence>
<dbReference type="Proteomes" id="UP000295678">
    <property type="component" value="Unassembled WGS sequence"/>
</dbReference>
<dbReference type="RefSeq" id="WP_132805475.1">
    <property type="nucleotide sequence ID" value="NZ_SMAK01000002.1"/>
</dbReference>
<dbReference type="AlphaFoldDB" id="A0A4V2UZU5"/>
<gene>
    <name evidence="3" type="ORF">EDC22_102399</name>
</gene>
<accession>A0A4V2UZU5</accession>